<proteinExistence type="predicted"/>
<keyword evidence="1" id="KW-0143">Chaperone</keyword>
<dbReference type="PRINTS" id="PR00625">
    <property type="entry name" value="JDOMAIN"/>
</dbReference>
<dbReference type="GO" id="GO:0051787">
    <property type="term" value="F:misfolded protein binding"/>
    <property type="evidence" value="ECO:0007669"/>
    <property type="project" value="TreeGrafter"/>
</dbReference>
<dbReference type="CDD" id="cd06257">
    <property type="entry name" value="DnaJ"/>
    <property type="match status" value="1"/>
</dbReference>
<dbReference type="Proteomes" id="UP001049176">
    <property type="component" value="Chromosome 6"/>
</dbReference>
<dbReference type="InterPro" id="IPR051948">
    <property type="entry name" value="Hsp70_co-chaperone_J-domain"/>
</dbReference>
<evidence type="ECO:0000256" key="1">
    <source>
        <dbReference type="ARBA" id="ARBA00023186"/>
    </source>
</evidence>
<gene>
    <name evidence="5" type="ORF">E1B28_010280</name>
</gene>
<dbReference type="Pfam" id="PF00226">
    <property type="entry name" value="DnaJ"/>
    <property type="match status" value="1"/>
</dbReference>
<dbReference type="AlphaFoldDB" id="A0A9P7RWW0"/>
<dbReference type="InterPro" id="IPR036869">
    <property type="entry name" value="J_dom_sf"/>
</dbReference>
<evidence type="ECO:0000313" key="6">
    <source>
        <dbReference type="Proteomes" id="UP001049176"/>
    </source>
</evidence>
<keyword evidence="3" id="KW-0472">Membrane</keyword>
<feature type="transmembrane region" description="Helical" evidence="3">
    <location>
        <begin position="48"/>
        <end position="67"/>
    </location>
</feature>
<dbReference type="PROSITE" id="PS50076">
    <property type="entry name" value="DNAJ_2"/>
    <property type="match status" value="1"/>
</dbReference>
<reference evidence="5" key="1">
    <citation type="journal article" date="2021" name="Genome Biol. Evol.">
        <title>The assembled and annotated genome of the fairy-ring fungus Marasmius oreades.</title>
        <authorList>
            <person name="Hiltunen M."/>
            <person name="Ament-Velasquez S.L."/>
            <person name="Johannesson H."/>
        </authorList>
    </citation>
    <scope>NUCLEOTIDE SEQUENCE</scope>
    <source>
        <strain evidence="5">03SP1</strain>
    </source>
</reference>
<dbReference type="PANTHER" id="PTHR44360">
    <property type="entry name" value="DNAJ HOMOLOG SUBFAMILY B MEMBER 9"/>
    <property type="match status" value="1"/>
</dbReference>
<evidence type="ECO:0000256" key="3">
    <source>
        <dbReference type="SAM" id="Phobius"/>
    </source>
</evidence>
<protein>
    <recommendedName>
        <fullName evidence="4">J domain-containing protein</fullName>
    </recommendedName>
</protein>
<evidence type="ECO:0000313" key="5">
    <source>
        <dbReference type="EMBL" id="KAG7091229.1"/>
    </source>
</evidence>
<keyword evidence="6" id="KW-1185">Reference proteome</keyword>
<feature type="region of interest" description="Disordered" evidence="2">
    <location>
        <begin position="357"/>
        <end position="422"/>
    </location>
</feature>
<keyword evidence="3" id="KW-0812">Transmembrane</keyword>
<dbReference type="GO" id="GO:0005783">
    <property type="term" value="C:endoplasmic reticulum"/>
    <property type="evidence" value="ECO:0007669"/>
    <property type="project" value="TreeGrafter"/>
</dbReference>
<dbReference type="PANTHER" id="PTHR44360:SF1">
    <property type="entry name" value="DNAJ HOMOLOG SUBFAMILY B MEMBER 9"/>
    <property type="match status" value="1"/>
</dbReference>
<dbReference type="GO" id="GO:0051087">
    <property type="term" value="F:protein-folding chaperone binding"/>
    <property type="evidence" value="ECO:0007669"/>
    <property type="project" value="TreeGrafter"/>
</dbReference>
<evidence type="ECO:0000259" key="4">
    <source>
        <dbReference type="PROSITE" id="PS50076"/>
    </source>
</evidence>
<dbReference type="OrthoDB" id="10250354at2759"/>
<dbReference type="SUPFAM" id="SSF46565">
    <property type="entry name" value="Chaperone J-domain"/>
    <property type="match status" value="1"/>
</dbReference>
<accession>A0A9P7RWW0</accession>
<dbReference type="SMART" id="SM00271">
    <property type="entry name" value="DnaJ"/>
    <property type="match status" value="1"/>
</dbReference>
<name>A0A9P7RWW0_9AGAR</name>
<feature type="domain" description="J" evidence="4">
    <location>
        <begin position="76"/>
        <end position="141"/>
    </location>
</feature>
<dbReference type="GeneID" id="66079356"/>
<feature type="transmembrane region" description="Helical" evidence="3">
    <location>
        <begin position="235"/>
        <end position="256"/>
    </location>
</feature>
<evidence type="ECO:0000256" key="2">
    <source>
        <dbReference type="SAM" id="MobiDB-lite"/>
    </source>
</evidence>
<organism evidence="5 6">
    <name type="scientific">Marasmius oreades</name>
    <name type="common">fairy-ring Marasmius</name>
    <dbReference type="NCBI Taxonomy" id="181124"/>
    <lineage>
        <taxon>Eukaryota</taxon>
        <taxon>Fungi</taxon>
        <taxon>Dikarya</taxon>
        <taxon>Basidiomycota</taxon>
        <taxon>Agaricomycotina</taxon>
        <taxon>Agaricomycetes</taxon>
        <taxon>Agaricomycetidae</taxon>
        <taxon>Agaricales</taxon>
        <taxon>Marasmiineae</taxon>
        <taxon>Marasmiaceae</taxon>
        <taxon>Marasmius</taxon>
    </lineage>
</organism>
<feature type="compositionally biased region" description="Basic and acidic residues" evidence="2">
    <location>
        <begin position="357"/>
        <end position="371"/>
    </location>
</feature>
<feature type="transmembrane region" description="Helical" evidence="3">
    <location>
        <begin position="188"/>
        <end position="207"/>
    </location>
</feature>
<dbReference type="InterPro" id="IPR001623">
    <property type="entry name" value="DnaJ_domain"/>
</dbReference>
<dbReference type="EMBL" id="CM032186">
    <property type="protein sequence ID" value="KAG7091229.1"/>
    <property type="molecule type" value="Genomic_DNA"/>
</dbReference>
<feature type="transmembrane region" description="Helical" evidence="3">
    <location>
        <begin position="17"/>
        <end position="36"/>
    </location>
</feature>
<dbReference type="GO" id="GO:0036503">
    <property type="term" value="P:ERAD pathway"/>
    <property type="evidence" value="ECO:0007669"/>
    <property type="project" value="TreeGrafter"/>
</dbReference>
<sequence length="422" mass="47958">MSAILKSFVGWTVVPDFATKNGLFMIHTYLFPLLKLKAPAPKSPTYYLHYRWTFAVVVLGYLFYTIFEGSRTMQPNFYEILGVLPDVDENGLRMAFKRFAKRYHPDRPGVGRQGEELFMATRDAFEALKNPTVRFAYDRFGPDVLQWKLSTPREYMRQGLMQSSGYHIFSGIALAVVSSIGRPSPVRFWRYLLYWSFFALELSFILYPPPSSSAPITDISIKNTFHMIFPYRVPYQHILFLHQVFMFFSIAVSRVAPRLFPDDSRSEYEIVVQHIAALAGFGDREASIMLHTELHAAHPLKESNTSSLSQIQPCTPSPDVMDSLAKEMENMIIETNLQANIPPLRAAREAAIERGRAERELKEKEEKERHALSRTPGGKVSAEISGNLPSPRPSPPPPPTGMGRRNSSYVRARSARVRCATV</sequence>
<dbReference type="Gene3D" id="1.10.287.110">
    <property type="entry name" value="DnaJ domain"/>
    <property type="match status" value="1"/>
</dbReference>
<dbReference type="RefSeq" id="XP_043007699.1">
    <property type="nucleotide sequence ID" value="XM_043155234.1"/>
</dbReference>
<comment type="caution">
    <text evidence="5">The sequence shown here is derived from an EMBL/GenBank/DDBJ whole genome shotgun (WGS) entry which is preliminary data.</text>
</comment>
<keyword evidence="3" id="KW-1133">Transmembrane helix</keyword>
<dbReference type="KEGG" id="more:E1B28_010280"/>
<feature type="compositionally biased region" description="Low complexity" evidence="2">
    <location>
        <begin position="404"/>
        <end position="422"/>
    </location>
</feature>
<feature type="compositionally biased region" description="Pro residues" evidence="2">
    <location>
        <begin position="390"/>
        <end position="400"/>
    </location>
</feature>